<dbReference type="Gene3D" id="1.20.1280.50">
    <property type="match status" value="1"/>
</dbReference>
<gene>
    <name evidence="1" type="ORF">NEOLEDRAFT_1135916</name>
</gene>
<dbReference type="InParanoid" id="A0A165RGQ9"/>
<dbReference type="EMBL" id="KV425582">
    <property type="protein sequence ID" value="KZT23788.1"/>
    <property type="molecule type" value="Genomic_DNA"/>
</dbReference>
<sequence length="466" mass="53684">MESMSVNSPVWAVPSEVTEHTLTFCHPRDVAVFSRTCRGARDLLYRSPDQYLWRQLFLAHFDDPRKAIALKQLKECDAIKDYDWKGQLQRRISAESVRSKIALASPEVLDRTCATFITVLEEALPYAKDQESMNTEWLAKILRNVNFSGDPDMPQRLHRLLSYLSLSHRDFFHYDGKLYPNSELDDTKRQLEPLRTTSRCFVYDLRNYTANSRYGPYSDSTTINWKHLQYNINVILMNLREFQRMWPGVRPPMSTMGLRALRAYSAPGTLETRNTRDWAGVEGNWRRFVCFMDYRDLFSFNFGSLRHLPGRGARDGSFFADSNFQEATRLVETELHLIELSDDPDHDADLEFSFVGHPRGCRALHPEDPSPIHFTGVSRGSNGNESNVKGCVRIEAGGIRWRWVSIHDHNTQWSAEGLQIGQICSAAGVVGNWTGAYHEEGDPAGPYWFWKVDDDFPSNIVDYFDE</sequence>
<name>A0A165RGQ9_9AGAM</name>
<accession>A0A165RGQ9</accession>
<evidence type="ECO:0008006" key="3">
    <source>
        <dbReference type="Google" id="ProtNLM"/>
    </source>
</evidence>
<evidence type="ECO:0000313" key="1">
    <source>
        <dbReference type="EMBL" id="KZT23788.1"/>
    </source>
</evidence>
<proteinExistence type="predicted"/>
<protein>
    <recommendedName>
        <fullName evidence="3">F-box domain-containing protein</fullName>
    </recommendedName>
</protein>
<dbReference type="InterPro" id="IPR036047">
    <property type="entry name" value="F-box-like_dom_sf"/>
</dbReference>
<dbReference type="SUPFAM" id="SSF81383">
    <property type="entry name" value="F-box domain"/>
    <property type="match status" value="1"/>
</dbReference>
<keyword evidence="2" id="KW-1185">Reference proteome</keyword>
<dbReference type="AlphaFoldDB" id="A0A165RGQ9"/>
<dbReference type="OrthoDB" id="3226064at2759"/>
<dbReference type="STRING" id="1314782.A0A165RGQ9"/>
<dbReference type="Proteomes" id="UP000076761">
    <property type="component" value="Unassembled WGS sequence"/>
</dbReference>
<reference evidence="1 2" key="1">
    <citation type="journal article" date="2016" name="Mol. Biol. Evol.">
        <title>Comparative Genomics of Early-Diverging Mushroom-Forming Fungi Provides Insights into the Origins of Lignocellulose Decay Capabilities.</title>
        <authorList>
            <person name="Nagy L.G."/>
            <person name="Riley R."/>
            <person name="Tritt A."/>
            <person name="Adam C."/>
            <person name="Daum C."/>
            <person name="Floudas D."/>
            <person name="Sun H."/>
            <person name="Yadav J.S."/>
            <person name="Pangilinan J."/>
            <person name="Larsson K.H."/>
            <person name="Matsuura K."/>
            <person name="Barry K."/>
            <person name="Labutti K."/>
            <person name="Kuo R."/>
            <person name="Ohm R.A."/>
            <person name="Bhattacharya S.S."/>
            <person name="Shirouzu T."/>
            <person name="Yoshinaga Y."/>
            <person name="Martin F.M."/>
            <person name="Grigoriev I.V."/>
            <person name="Hibbett D.S."/>
        </authorList>
    </citation>
    <scope>NUCLEOTIDE SEQUENCE [LARGE SCALE GENOMIC DNA]</scope>
    <source>
        <strain evidence="1 2">HHB14362 ss-1</strain>
    </source>
</reference>
<evidence type="ECO:0000313" key="2">
    <source>
        <dbReference type="Proteomes" id="UP000076761"/>
    </source>
</evidence>
<organism evidence="1 2">
    <name type="scientific">Neolentinus lepideus HHB14362 ss-1</name>
    <dbReference type="NCBI Taxonomy" id="1314782"/>
    <lineage>
        <taxon>Eukaryota</taxon>
        <taxon>Fungi</taxon>
        <taxon>Dikarya</taxon>
        <taxon>Basidiomycota</taxon>
        <taxon>Agaricomycotina</taxon>
        <taxon>Agaricomycetes</taxon>
        <taxon>Gloeophyllales</taxon>
        <taxon>Gloeophyllaceae</taxon>
        <taxon>Neolentinus</taxon>
    </lineage>
</organism>